<feature type="active site" evidence="10">
    <location>
        <position position="167"/>
    </location>
</feature>
<keyword evidence="5 12" id="KW-0964">Secreted</keyword>
<comment type="catalytic activity">
    <reaction evidence="9 12">
        <text>cutin + H2O = cutin monomers.</text>
        <dbReference type="EC" id="3.1.1.74"/>
    </reaction>
</comment>
<dbReference type="InterPro" id="IPR043580">
    <property type="entry name" value="CUTINASE_1"/>
</dbReference>
<dbReference type="PANTHER" id="PTHR48250:SF2">
    <property type="entry name" value="CUTINASE"/>
    <property type="match status" value="1"/>
</dbReference>
<organism evidence="13 14">
    <name type="scientific">Psilocybe cf. subviscida</name>
    <dbReference type="NCBI Taxonomy" id="2480587"/>
    <lineage>
        <taxon>Eukaryota</taxon>
        <taxon>Fungi</taxon>
        <taxon>Dikarya</taxon>
        <taxon>Basidiomycota</taxon>
        <taxon>Agaricomycotina</taxon>
        <taxon>Agaricomycetes</taxon>
        <taxon>Agaricomycetidae</taxon>
        <taxon>Agaricales</taxon>
        <taxon>Agaricineae</taxon>
        <taxon>Strophariaceae</taxon>
        <taxon>Psilocybe</taxon>
    </lineage>
</organism>
<evidence type="ECO:0000256" key="5">
    <source>
        <dbReference type="ARBA" id="ARBA00022525"/>
    </source>
</evidence>
<comment type="function">
    <text evidence="12">Catalyzes the hydrolysis of complex carboxylic polyesters found in the cell wall of plants. Degrades cutin, a macromolecule that forms the structure of the plant cuticle.</text>
</comment>
<evidence type="ECO:0000256" key="11">
    <source>
        <dbReference type="PIRSR" id="PIRSR611150-2"/>
    </source>
</evidence>
<sequence>MLSNVFTLVLLTVSAIAAPVDTVQERATCADVVVHYARGTTEAKPIGGVIGQTFKSTLAQALGSKTLSFQGVDYAASIGGFLSGGDAKGSTTLANSVIATANDCPNAKIVMSGYSQGAQLVHNAAAKLSATVQQRVSAVVVFGDPKSKSALPATLEARRKTFCRDGDLICTGSIVITAAHGAYAEDAPAAAAFVKARV</sequence>
<keyword evidence="6 12" id="KW-0732">Signal</keyword>
<evidence type="ECO:0000256" key="9">
    <source>
        <dbReference type="ARBA" id="ARBA00034045"/>
    </source>
</evidence>
<comment type="caution">
    <text evidence="13">The sequence shown here is derived from an EMBL/GenBank/DDBJ whole genome shotgun (WGS) entry which is preliminary data.</text>
</comment>
<feature type="signal peptide" evidence="12">
    <location>
        <begin position="1"/>
        <end position="17"/>
    </location>
</feature>
<gene>
    <name evidence="13" type="ORF">D9619_010180</name>
</gene>
<dbReference type="PANTHER" id="PTHR48250">
    <property type="entry name" value="CUTINASE 2-RELATED"/>
    <property type="match status" value="1"/>
</dbReference>
<feature type="active site" description="Nucleophile" evidence="10">
    <location>
        <position position="115"/>
    </location>
</feature>
<evidence type="ECO:0000256" key="7">
    <source>
        <dbReference type="ARBA" id="ARBA00022801"/>
    </source>
</evidence>
<keyword evidence="14" id="KW-1185">Reference proteome</keyword>
<dbReference type="PROSITE" id="PS00931">
    <property type="entry name" value="CUTINASE_2"/>
    <property type="match status" value="1"/>
</dbReference>
<dbReference type="InterPro" id="IPR000675">
    <property type="entry name" value="Cutinase/axe"/>
</dbReference>
<evidence type="ECO:0000256" key="4">
    <source>
        <dbReference type="ARBA" id="ARBA00022487"/>
    </source>
</evidence>
<comment type="subcellular location">
    <subcellularLocation>
        <location evidence="1 12">Secreted</location>
    </subcellularLocation>
</comment>
<dbReference type="Pfam" id="PF01083">
    <property type="entry name" value="Cutinase"/>
    <property type="match status" value="1"/>
</dbReference>
<dbReference type="Gene3D" id="3.40.50.1820">
    <property type="entry name" value="alpha/beta hydrolase"/>
    <property type="match status" value="1"/>
</dbReference>
<dbReference type="InterPro" id="IPR029058">
    <property type="entry name" value="AB_hydrolase_fold"/>
</dbReference>
<keyword evidence="4 12" id="KW-0719">Serine esterase</keyword>
<dbReference type="EMBL" id="JAACJJ010000058">
    <property type="protein sequence ID" value="KAF5310119.1"/>
    <property type="molecule type" value="Genomic_DNA"/>
</dbReference>
<evidence type="ECO:0000256" key="6">
    <source>
        <dbReference type="ARBA" id="ARBA00022729"/>
    </source>
</evidence>
<dbReference type="GO" id="GO:0016052">
    <property type="term" value="P:carbohydrate catabolic process"/>
    <property type="evidence" value="ECO:0007669"/>
    <property type="project" value="TreeGrafter"/>
</dbReference>
<comment type="similarity">
    <text evidence="2 12">Belongs to the cutinase family.</text>
</comment>
<dbReference type="PROSITE" id="PS00155">
    <property type="entry name" value="CUTINASE_1"/>
    <property type="match status" value="1"/>
</dbReference>
<dbReference type="EC" id="3.1.1.74" evidence="3 12"/>
<dbReference type="SMART" id="SM01110">
    <property type="entry name" value="Cutinase"/>
    <property type="match status" value="1"/>
</dbReference>
<dbReference type="OrthoDB" id="3225429at2759"/>
<dbReference type="GO" id="GO:0050525">
    <property type="term" value="F:cutinase activity"/>
    <property type="evidence" value="ECO:0007669"/>
    <property type="project" value="UniProtKB-UniRule"/>
</dbReference>
<dbReference type="AlphaFoldDB" id="A0A8H5ASL0"/>
<evidence type="ECO:0000313" key="14">
    <source>
        <dbReference type="Proteomes" id="UP000567179"/>
    </source>
</evidence>
<keyword evidence="8 11" id="KW-1015">Disulfide bond</keyword>
<dbReference type="InterPro" id="IPR011150">
    <property type="entry name" value="Cutinase_monf"/>
</dbReference>
<evidence type="ECO:0000256" key="8">
    <source>
        <dbReference type="ARBA" id="ARBA00023157"/>
    </source>
</evidence>
<reference evidence="13 14" key="1">
    <citation type="journal article" date="2020" name="ISME J.">
        <title>Uncovering the hidden diversity of litter-decomposition mechanisms in mushroom-forming fungi.</title>
        <authorList>
            <person name="Floudas D."/>
            <person name="Bentzer J."/>
            <person name="Ahren D."/>
            <person name="Johansson T."/>
            <person name="Persson P."/>
            <person name="Tunlid A."/>
        </authorList>
    </citation>
    <scope>NUCLEOTIDE SEQUENCE [LARGE SCALE GENOMIC DNA]</scope>
    <source>
        <strain evidence="13 14">CBS 101986</strain>
    </source>
</reference>
<feature type="chain" id="PRO_5034628170" description="Cutinase" evidence="12">
    <location>
        <begin position="18"/>
        <end position="198"/>
    </location>
</feature>
<feature type="disulfide bond" evidence="11">
    <location>
        <begin position="163"/>
        <end position="170"/>
    </location>
</feature>
<dbReference type="PRINTS" id="PR00129">
    <property type="entry name" value="CUTINASE"/>
</dbReference>
<protein>
    <recommendedName>
        <fullName evidence="3 12">Cutinase</fullName>
        <ecNumber evidence="3 12">3.1.1.74</ecNumber>
    </recommendedName>
</protein>
<name>A0A8H5ASL0_9AGAR</name>
<evidence type="ECO:0000256" key="10">
    <source>
        <dbReference type="PIRSR" id="PIRSR611150-1"/>
    </source>
</evidence>
<dbReference type="GO" id="GO:0005576">
    <property type="term" value="C:extracellular region"/>
    <property type="evidence" value="ECO:0007669"/>
    <property type="project" value="UniProtKB-SubCell"/>
</dbReference>
<evidence type="ECO:0000256" key="3">
    <source>
        <dbReference type="ARBA" id="ARBA00013095"/>
    </source>
</evidence>
<feature type="disulfide bond" evidence="11">
    <location>
        <begin position="29"/>
        <end position="104"/>
    </location>
</feature>
<evidence type="ECO:0000313" key="13">
    <source>
        <dbReference type="EMBL" id="KAF5310119.1"/>
    </source>
</evidence>
<proteinExistence type="inferred from homology"/>
<dbReference type="Proteomes" id="UP000567179">
    <property type="component" value="Unassembled WGS sequence"/>
</dbReference>
<evidence type="ECO:0000256" key="1">
    <source>
        <dbReference type="ARBA" id="ARBA00004613"/>
    </source>
</evidence>
<dbReference type="InterPro" id="IPR043579">
    <property type="entry name" value="CUTINASE_2"/>
</dbReference>
<dbReference type="SUPFAM" id="SSF53474">
    <property type="entry name" value="alpha/beta-Hydrolases"/>
    <property type="match status" value="1"/>
</dbReference>
<evidence type="ECO:0000256" key="12">
    <source>
        <dbReference type="RuleBase" id="RU361263"/>
    </source>
</evidence>
<accession>A0A8H5ASL0</accession>
<keyword evidence="7 12" id="KW-0378">Hydrolase</keyword>
<evidence type="ECO:0000256" key="2">
    <source>
        <dbReference type="ARBA" id="ARBA00007534"/>
    </source>
</evidence>
<feature type="active site" description="Proton donor/acceptor" evidence="10">
    <location>
        <position position="180"/>
    </location>
</feature>